<evidence type="ECO:0000256" key="11">
    <source>
        <dbReference type="PROSITE-ProRule" id="PRU00421"/>
    </source>
</evidence>
<evidence type="ECO:0000259" key="14">
    <source>
        <dbReference type="PROSITE" id="PS51103"/>
    </source>
</evidence>
<keyword evidence="6" id="KW-0598">Phosphotransferase system</keyword>
<feature type="transmembrane region" description="Helical" evidence="12">
    <location>
        <begin position="370"/>
        <end position="391"/>
    </location>
</feature>
<dbReference type="InterPro" id="IPR003352">
    <property type="entry name" value="PTS_EIIC"/>
</dbReference>
<gene>
    <name evidence="15" type="ORF">QJ043_07545</name>
</gene>
<dbReference type="Gene3D" id="3.30.1360.60">
    <property type="entry name" value="Glucose permease domain IIB"/>
    <property type="match status" value="1"/>
</dbReference>
<evidence type="ECO:0000256" key="5">
    <source>
        <dbReference type="ARBA" id="ARBA00022679"/>
    </source>
</evidence>
<keyword evidence="5" id="KW-0808">Transferase</keyword>
<dbReference type="EMBL" id="JASJEX010000003">
    <property type="protein sequence ID" value="MDJ1129929.1"/>
    <property type="molecule type" value="Genomic_DNA"/>
</dbReference>
<keyword evidence="4" id="KW-0762">Sugar transport</keyword>
<dbReference type="InterPro" id="IPR036878">
    <property type="entry name" value="Glu_permease_IIB"/>
</dbReference>
<feature type="transmembrane region" description="Helical" evidence="12">
    <location>
        <begin position="251"/>
        <end position="273"/>
    </location>
</feature>
<dbReference type="InterPro" id="IPR018113">
    <property type="entry name" value="PTrfase_EIIB_Cys"/>
</dbReference>
<dbReference type="InterPro" id="IPR001996">
    <property type="entry name" value="PTS_IIB_1"/>
</dbReference>
<reference evidence="15" key="1">
    <citation type="submission" date="2023-05" db="EMBL/GenBank/DDBJ databases">
        <title>[olsenella] sp. nov., isolated from a pig farm feces dump.</title>
        <authorList>
            <person name="Chang Y.-H."/>
        </authorList>
    </citation>
    <scope>NUCLEOTIDE SEQUENCE</scope>
    <source>
        <strain evidence="15">YH-ols2217</strain>
    </source>
</reference>
<evidence type="ECO:0000256" key="7">
    <source>
        <dbReference type="ARBA" id="ARBA00022692"/>
    </source>
</evidence>
<sequence>MAVDNKQIAVDVLAAVGGKENISAATHCMPRLRLSIKDKSKLDETAVKNVKGVLGLKWAGDQCQVIIGQNVPKVYEAAVALGVTGGGSVDESLDAPAEKQKLTPKGVWDAVLDFMAGTMVQLIPVMMVGGLFRTLAAVLGPQMFGVLAEDSAAYTFLYTTMYDAAFYFLPLYLGYAGAKKLGANPMLGALCGGILISPTIIAAAAEGGMISIYGINLAAANYSQSVLPIMLSLPVLYFVEKTMKRVIPDVLSTIFVPFLTLAIMVPVMFFALAPLGNFLGGLVAGFLFGLQNLGGFGTLIAMALLGAFWQLMVVAGMHVAVIMLAIVTITEVGYDPFLFVSTNCAMCAVWGVAIGAALRLEDPEEKGQAWGAVVAAVLGGVTEPALFGVLLRYQRTMYGMFVGGAVGALVSGLLGATLTTLGGATNFLVFLNYAGWGTGNLVVSVIGLAVSCVVAGIVTYLFGFSKEELGESEPETPNGVLAA</sequence>
<evidence type="ECO:0000313" key="15">
    <source>
        <dbReference type="EMBL" id="MDJ1129929.1"/>
    </source>
</evidence>
<feature type="transmembrane region" description="Helical" evidence="12">
    <location>
        <begin position="152"/>
        <end position="175"/>
    </location>
</feature>
<evidence type="ECO:0000256" key="4">
    <source>
        <dbReference type="ARBA" id="ARBA00022597"/>
    </source>
</evidence>
<evidence type="ECO:0000313" key="16">
    <source>
        <dbReference type="Proteomes" id="UP001431693"/>
    </source>
</evidence>
<feature type="transmembrane region" description="Helical" evidence="12">
    <location>
        <begin position="219"/>
        <end position="239"/>
    </location>
</feature>
<keyword evidence="8" id="KW-0418">Kinase</keyword>
<feature type="active site" description="Phosphocysteine intermediate; for EIIB activity" evidence="11">
    <location>
        <position position="28"/>
    </location>
</feature>
<evidence type="ECO:0000256" key="9">
    <source>
        <dbReference type="ARBA" id="ARBA00022989"/>
    </source>
</evidence>
<accession>A0ABT6ZLK7</accession>
<feature type="transmembrane region" description="Helical" evidence="12">
    <location>
        <begin position="293"/>
        <end position="326"/>
    </location>
</feature>
<feature type="transmembrane region" description="Helical" evidence="12">
    <location>
        <begin position="441"/>
        <end position="462"/>
    </location>
</feature>
<feature type="domain" description="PTS EIIC type-1" evidence="14">
    <location>
        <begin position="113"/>
        <end position="478"/>
    </location>
</feature>
<keyword evidence="9 12" id="KW-1133">Transmembrane helix</keyword>
<dbReference type="PROSITE" id="PS51098">
    <property type="entry name" value="PTS_EIIB_TYPE_1"/>
    <property type="match status" value="1"/>
</dbReference>
<dbReference type="CDD" id="cd00212">
    <property type="entry name" value="PTS_IIB_glc"/>
    <property type="match status" value="1"/>
</dbReference>
<organism evidence="15 16">
    <name type="scientific">Kribbibacterium absianum</name>
    <dbReference type="NCBI Taxonomy" id="3044210"/>
    <lineage>
        <taxon>Bacteria</taxon>
        <taxon>Bacillati</taxon>
        <taxon>Actinomycetota</taxon>
        <taxon>Coriobacteriia</taxon>
        <taxon>Coriobacteriales</taxon>
        <taxon>Kribbibacteriaceae</taxon>
        <taxon>Kribbibacterium</taxon>
    </lineage>
</organism>
<dbReference type="InterPro" id="IPR013013">
    <property type="entry name" value="PTS_EIIC_1"/>
</dbReference>
<dbReference type="PROSITE" id="PS51103">
    <property type="entry name" value="PTS_EIIC_TYPE_1"/>
    <property type="match status" value="1"/>
</dbReference>
<keyword evidence="10 12" id="KW-0472">Membrane</keyword>
<dbReference type="PANTHER" id="PTHR30175">
    <property type="entry name" value="PHOSPHOTRANSFERASE SYSTEM TRANSPORT PROTEIN"/>
    <property type="match status" value="1"/>
</dbReference>
<dbReference type="SUPFAM" id="SSF55604">
    <property type="entry name" value="Glucose permease domain IIB"/>
    <property type="match status" value="1"/>
</dbReference>
<keyword evidence="16" id="KW-1185">Reference proteome</keyword>
<dbReference type="InterPro" id="IPR050558">
    <property type="entry name" value="PTS_Sugar-Specific_Components"/>
</dbReference>
<dbReference type="RefSeq" id="WP_283713049.1">
    <property type="nucleotide sequence ID" value="NZ_JASJEW010000002.1"/>
</dbReference>
<keyword evidence="2" id="KW-0813">Transport</keyword>
<comment type="subcellular location">
    <subcellularLocation>
        <location evidence="1">Cell membrane</location>
        <topology evidence="1">Multi-pass membrane protein</topology>
    </subcellularLocation>
</comment>
<evidence type="ECO:0000256" key="8">
    <source>
        <dbReference type="ARBA" id="ARBA00022777"/>
    </source>
</evidence>
<proteinExistence type="predicted"/>
<dbReference type="PANTHER" id="PTHR30175:SF1">
    <property type="entry name" value="PTS SYSTEM ARBUTIN-, CELLOBIOSE-, AND SALICIN-SPECIFIC EIIBC COMPONENT-RELATED"/>
    <property type="match status" value="1"/>
</dbReference>
<evidence type="ECO:0000256" key="1">
    <source>
        <dbReference type="ARBA" id="ARBA00004651"/>
    </source>
</evidence>
<keyword evidence="7 12" id="KW-0812">Transmembrane</keyword>
<dbReference type="Proteomes" id="UP001431693">
    <property type="component" value="Unassembled WGS sequence"/>
</dbReference>
<keyword evidence="3" id="KW-1003">Cell membrane</keyword>
<feature type="transmembrane region" description="Helical" evidence="12">
    <location>
        <begin position="187"/>
        <end position="213"/>
    </location>
</feature>
<dbReference type="Pfam" id="PF02378">
    <property type="entry name" value="PTS_EIIC"/>
    <property type="match status" value="1"/>
</dbReference>
<feature type="transmembrane region" description="Helical" evidence="12">
    <location>
        <begin position="398"/>
        <end position="421"/>
    </location>
</feature>
<comment type="caution">
    <text evidence="15">The sequence shown here is derived from an EMBL/GenBank/DDBJ whole genome shotgun (WGS) entry which is preliminary data.</text>
</comment>
<feature type="domain" description="PTS EIIB type-1" evidence="13">
    <location>
        <begin position="6"/>
        <end position="88"/>
    </location>
</feature>
<protein>
    <submittedName>
        <fullName evidence="15">PTS transporter subunit EIIC</fullName>
    </submittedName>
</protein>
<evidence type="ECO:0000256" key="10">
    <source>
        <dbReference type="ARBA" id="ARBA00023136"/>
    </source>
</evidence>
<evidence type="ECO:0000256" key="6">
    <source>
        <dbReference type="ARBA" id="ARBA00022683"/>
    </source>
</evidence>
<name>A0ABT6ZLK7_9ACTN</name>
<evidence type="ECO:0000259" key="13">
    <source>
        <dbReference type="PROSITE" id="PS51098"/>
    </source>
</evidence>
<evidence type="ECO:0000256" key="12">
    <source>
        <dbReference type="SAM" id="Phobius"/>
    </source>
</evidence>
<evidence type="ECO:0000256" key="3">
    <source>
        <dbReference type="ARBA" id="ARBA00022475"/>
    </source>
</evidence>
<evidence type="ECO:0000256" key="2">
    <source>
        <dbReference type="ARBA" id="ARBA00022448"/>
    </source>
</evidence>
<dbReference type="Pfam" id="PF00367">
    <property type="entry name" value="PTS_EIIB"/>
    <property type="match status" value="1"/>
</dbReference>